<evidence type="ECO:0000256" key="1">
    <source>
        <dbReference type="SAM" id="Phobius"/>
    </source>
</evidence>
<evidence type="ECO:0000313" key="2">
    <source>
        <dbReference type="EMBL" id="RKO66383.1"/>
    </source>
</evidence>
<sequence length="201" mass="23190">MLLNSHLYFVPVCEKKEVATKELIIFRPIYNLWFRFAKKRILETQSVYEYGYADFRVSSLFTSITAVIGGLMFYPYYLRGDIGNYEAFLLMLVFVVIKFGLTHIVGISLQETVFILDLPSHLKGRVVYGCYNFAKKEAVEKKDNQNSADNTGKQKRNVFLSVCRFVNHAFKLTIAQFFSKTIKTDGSLSHICKLNFNTQSQ</sequence>
<dbReference type="AlphaFoldDB" id="A0A494WU80"/>
<feature type="transmembrane region" description="Helical" evidence="1">
    <location>
        <begin position="57"/>
        <end position="76"/>
    </location>
</feature>
<gene>
    <name evidence="2" type="ORF">D7024_05115</name>
</gene>
<keyword evidence="3" id="KW-1185">Reference proteome</keyword>
<dbReference type="EMBL" id="RBWE01000001">
    <property type="protein sequence ID" value="RKO66383.1"/>
    <property type="molecule type" value="Genomic_DNA"/>
</dbReference>
<comment type="caution">
    <text evidence="2">The sequence shown here is derived from an EMBL/GenBank/DDBJ whole genome shotgun (WGS) entry which is preliminary data.</text>
</comment>
<feature type="transmembrane region" description="Helical" evidence="1">
    <location>
        <begin position="88"/>
        <end position="109"/>
    </location>
</feature>
<dbReference type="Proteomes" id="UP000271256">
    <property type="component" value="Unassembled WGS sequence"/>
</dbReference>
<protein>
    <submittedName>
        <fullName evidence="2">Uncharacterized protein</fullName>
    </submittedName>
</protein>
<proteinExistence type="predicted"/>
<name>A0A494WU80_9FIRM</name>
<evidence type="ECO:0000313" key="3">
    <source>
        <dbReference type="Proteomes" id="UP000271256"/>
    </source>
</evidence>
<keyword evidence="1" id="KW-0472">Membrane</keyword>
<accession>A0A494WU80</accession>
<reference evidence="2 3" key="1">
    <citation type="submission" date="2018-10" db="EMBL/GenBank/DDBJ databases">
        <authorList>
            <person name="Grouzdev D.S."/>
            <person name="Krutkina M.S."/>
            <person name="Tourova T.P."/>
            <person name="Nazina T.N."/>
        </authorList>
    </citation>
    <scope>NUCLEOTIDE SEQUENCE [LARGE SCALE GENOMIC DNA]</scope>
    <source>
        <strain evidence="2 3">435</strain>
    </source>
</reference>
<keyword evidence="1" id="KW-0812">Transmembrane</keyword>
<organism evidence="2 3">
    <name type="scientific">Desulfofundulus salinus</name>
    <dbReference type="NCBI Taxonomy" id="2419843"/>
    <lineage>
        <taxon>Bacteria</taxon>
        <taxon>Bacillati</taxon>
        <taxon>Bacillota</taxon>
        <taxon>Clostridia</taxon>
        <taxon>Eubacteriales</taxon>
        <taxon>Peptococcaceae</taxon>
        <taxon>Desulfofundulus</taxon>
    </lineage>
</organism>
<keyword evidence="1" id="KW-1133">Transmembrane helix</keyword>